<gene>
    <name evidence="6" type="ORF">SLEP1_g45000</name>
</gene>
<dbReference type="PANTHER" id="PTHR46288">
    <property type="entry name" value="PHORBOL-ESTER/DAG-TYPE DOMAIN-CONTAINING PROTEIN"/>
    <property type="match status" value="1"/>
</dbReference>
<evidence type="ECO:0000313" key="7">
    <source>
        <dbReference type="Proteomes" id="UP001054252"/>
    </source>
</evidence>
<accession>A0AAV5LHY0</accession>
<keyword evidence="7" id="KW-1185">Reference proteome</keyword>
<keyword evidence="2" id="KW-0677">Repeat</keyword>
<proteinExistence type="predicted"/>
<evidence type="ECO:0000256" key="4">
    <source>
        <dbReference type="SAM" id="MobiDB-lite"/>
    </source>
</evidence>
<dbReference type="SUPFAM" id="SSF57889">
    <property type="entry name" value="Cysteine-rich domain"/>
    <property type="match status" value="2"/>
</dbReference>
<dbReference type="Gene3D" id="3.30.40.10">
    <property type="entry name" value="Zinc/RING finger domain, C3HC4 (zinc finger)"/>
    <property type="match status" value="1"/>
</dbReference>
<keyword evidence="3" id="KW-0862">Zinc</keyword>
<dbReference type="InterPro" id="IPR013083">
    <property type="entry name" value="Znf_RING/FYVE/PHD"/>
</dbReference>
<feature type="domain" description="Phorbol-ester/DAG-type" evidence="5">
    <location>
        <begin position="26"/>
        <end position="78"/>
    </location>
</feature>
<evidence type="ECO:0000256" key="1">
    <source>
        <dbReference type="ARBA" id="ARBA00022723"/>
    </source>
</evidence>
<feature type="region of interest" description="Disordered" evidence="4">
    <location>
        <begin position="197"/>
        <end position="221"/>
    </location>
</feature>
<dbReference type="Pfam" id="PF03107">
    <property type="entry name" value="C1_2"/>
    <property type="match status" value="2"/>
</dbReference>
<comment type="caution">
    <text evidence="6">The sequence shown here is derived from an EMBL/GenBank/DDBJ whole genome shotgun (WGS) entry which is preliminary data.</text>
</comment>
<protein>
    <recommendedName>
        <fullName evidence="5">Phorbol-ester/DAG-type domain-containing protein</fullName>
    </recommendedName>
</protein>
<keyword evidence="1" id="KW-0479">Metal-binding</keyword>
<evidence type="ECO:0000256" key="2">
    <source>
        <dbReference type="ARBA" id="ARBA00022737"/>
    </source>
</evidence>
<organism evidence="6 7">
    <name type="scientific">Rubroshorea leprosula</name>
    <dbReference type="NCBI Taxonomy" id="152421"/>
    <lineage>
        <taxon>Eukaryota</taxon>
        <taxon>Viridiplantae</taxon>
        <taxon>Streptophyta</taxon>
        <taxon>Embryophyta</taxon>
        <taxon>Tracheophyta</taxon>
        <taxon>Spermatophyta</taxon>
        <taxon>Magnoliopsida</taxon>
        <taxon>eudicotyledons</taxon>
        <taxon>Gunneridae</taxon>
        <taxon>Pentapetalae</taxon>
        <taxon>rosids</taxon>
        <taxon>malvids</taxon>
        <taxon>Malvales</taxon>
        <taxon>Dipterocarpaceae</taxon>
        <taxon>Rubroshorea</taxon>
    </lineage>
</organism>
<evidence type="ECO:0000313" key="6">
    <source>
        <dbReference type="EMBL" id="GKV36916.1"/>
    </source>
</evidence>
<dbReference type="PANTHER" id="PTHR46288:SF86">
    <property type="entry name" value="PHORBOL-ESTER_DAG-TYPE DOMAIN-CONTAINING PROTEIN"/>
    <property type="match status" value="1"/>
</dbReference>
<reference evidence="6 7" key="1">
    <citation type="journal article" date="2021" name="Commun. Biol.">
        <title>The genome of Shorea leprosula (Dipterocarpaceae) highlights the ecological relevance of drought in aseasonal tropical rainforests.</title>
        <authorList>
            <person name="Ng K.K.S."/>
            <person name="Kobayashi M.J."/>
            <person name="Fawcett J.A."/>
            <person name="Hatakeyama M."/>
            <person name="Paape T."/>
            <person name="Ng C.H."/>
            <person name="Ang C.C."/>
            <person name="Tnah L.H."/>
            <person name="Lee C.T."/>
            <person name="Nishiyama T."/>
            <person name="Sese J."/>
            <person name="O'Brien M.J."/>
            <person name="Copetti D."/>
            <person name="Mohd Noor M.I."/>
            <person name="Ong R.C."/>
            <person name="Putra M."/>
            <person name="Sireger I.Z."/>
            <person name="Indrioko S."/>
            <person name="Kosugi Y."/>
            <person name="Izuno A."/>
            <person name="Isagi Y."/>
            <person name="Lee S.L."/>
            <person name="Shimizu K.K."/>
        </authorList>
    </citation>
    <scope>NUCLEOTIDE SEQUENCE [LARGE SCALE GENOMIC DNA]</scope>
    <source>
        <strain evidence="6">214</strain>
    </source>
</reference>
<dbReference type="GO" id="GO:0046872">
    <property type="term" value="F:metal ion binding"/>
    <property type="evidence" value="ECO:0007669"/>
    <property type="project" value="UniProtKB-KW"/>
</dbReference>
<evidence type="ECO:0000259" key="5">
    <source>
        <dbReference type="SMART" id="SM00109"/>
    </source>
</evidence>
<dbReference type="AlphaFoldDB" id="A0AAV5LHY0"/>
<dbReference type="InterPro" id="IPR004146">
    <property type="entry name" value="DC1"/>
</dbReference>
<dbReference type="EMBL" id="BPVZ01000119">
    <property type="protein sequence ID" value="GKV36916.1"/>
    <property type="molecule type" value="Genomic_DNA"/>
</dbReference>
<name>A0AAV5LHY0_9ROSI</name>
<sequence>MCQFYLHPHCANSEKLIPTLKHNCHEQHNLYYFMSDNDGLFRCHVCDNSCVGSFYRCVECDENYHFECIPLPDSILKCKFHKHKPLVFKDVYAEEEYSEDHFCDACEDLRNPIYSLYFCDECLFAVDIAYCNFHMHESCLQLAFEIRHPYHKKHPLFLRILNGQFNCSKCHKKCIGFTYHCEMCSFTLDYECIQSTKQEEEEEEETEAQGSDTGHEEIDAKERTIAQLTETILGLRIEVETLREKVYLLTTERDAIKETLPNTSTRSLSLRE</sequence>
<dbReference type="InterPro" id="IPR046349">
    <property type="entry name" value="C1-like_sf"/>
</dbReference>
<evidence type="ECO:0000256" key="3">
    <source>
        <dbReference type="ARBA" id="ARBA00022833"/>
    </source>
</evidence>
<dbReference type="Proteomes" id="UP001054252">
    <property type="component" value="Unassembled WGS sequence"/>
</dbReference>
<dbReference type="InterPro" id="IPR002219">
    <property type="entry name" value="PKC_DAG/PE"/>
</dbReference>
<dbReference type="SMART" id="SM00109">
    <property type="entry name" value="C1"/>
    <property type="match status" value="1"/>
</dbReference>